<name>A0AA36JE34_9DINO</name>
<dbReference type="InterPro" id="IPR002885">
    <property type="entry name" value="PPR_rpt"/>
</dbReference>
<dbReference type="PANTHER" id="PTHR47447:SF17">
    <property type="entry name" value="OS12G0638900 PROTEIN"/>
    <property type="match status" value="1"/>
</dbReference>
<dbReference type="Pfam" id="PF13041">
    <property type="entry name" value="PPR_2"/>
    <property type="match status" value="1"/>
</dbReference>
<keyword evidence="5" id="KW-1185">Reference proteome</keyword>
<dbReference type="AlphaFoldDB" id="A0AA36JE34"/>
<protein>
    <recommendedName>
        <fullName evidence="6">Pentatricopeptide repeat-containing protein, chloroplastic</fullName>
    </recommendedName>
</protein>
<evidence type="ECO:0008006" key="6">
    <source>
        <dbReference type="Google" id="ProtNLM"/>
    </source>
</evidence>
<comment type="caution">
    <text evidence="4">The sequence shown here is derived from an EMBL/GenBank/DDBJ whole genome shotgun (WGS) entry which is preliminary data.</text>
</comment>
<dbReference type="Gene3D" id="1.25.40.10">
    <property type="entry name" value="Tetratricopeptide repeat domain"/>
    <property type="match status" value="2"/>
</dbReference>
<evidence type="ECO:0000256" key="1">
    <source>
        <dbReference type="ARBA" id="ARBA00022737"/>
    </source>
</evidence>
<dbReference type="NCBIfam" id="TIGR00756">
    <property type="entry name" value="PPR"/>
    <property type="match status" value="1"/>
</dbReference>
<evidence type="ECO:0000313" key="4">
    <source>
        <dbReference type="EMBL" id="CAJ1403389.1"/>
    </source>
</evidence>
<keyword evidence="1" id="KW-0677">Repeat</keyword>
<organism evidence="4 5">
    <name type="scientific">Effrenium voratum</name>
    <dbReference type="NCBI Taxonomy" id="2562239"/>
    <lineage>
        <taxon>Eukaryota</taxon>
        <taxon>Sar</taxon>
        <taxon>Alveolata</taxon>
        <taxon>Dinophyceae</taxon>
        <taxon>Suessiales</taxon>
        <taxon>Symbiodiniaceae</taxon>
        <taxon>Effrenium</taxon>
    </lineage>
</organism>
<dbReference type="Proteomes" id="UP001178507">
    <property type="component" value="Unassembled WGS sequence"/>
</dbReference>
<accession>A0AA36JE34</accession>
<reference evidence="4" key="1">
    <citation type="submission" date="2023-08" db="EMBL/GenBank/DDBJ databases">
        <authorList>
            <person name="Chen Y."/>
            <person name="Shah S."/>
            <person name="Dougan E. K."/>
            <person name="Thang M."/>
            <person name="Chan C."/>
        </authorList>
    </citation>
    <scope>NUCLEOTIDE SEQUENCE</scope>
</reference>
<gene>
    <name evidence="4" type="ORF">EVOR1521_LOCUS26067</name>
</gene>
<feature type="repeat" description="PPR" evidence="2">
    <location>
        <begin position="94"/>
        <end position="128"/>
    </location>
</feature>
<keyword evidence="3" id="KW-0175">Coiled coil</keyword>
<proteinExistence type="predicted"/>
<dbReference type="EMBL" id="CAUJNA010003494">
    <property type="protein sequence ID" value="CAJ1403389.1"/>
    <property type="molecule type" value="Genomic_DNA"/>
</dbReference>
<sequence>MESSIRRQIMVEMEEHVQQQKAKDAEAQQEIARESRAKERQACFKCELAMCLSGMAAKSTQDGNVIKTATKMMRGWHQSLRLLEELHARQVTPDTICYSAAVAACSGDGRWLEAVALLQRMQEEMVEPNERTFSAAISGCEKARQWPAALVLLVEAQRRRSCNSYCINAAISACEKGGQWITALHLLSQMRPQSLQPDVFSYSGAASACEKGRAWTAALEVQCQLESNRVEPNVVSYGAVLAACTSHWKGALEVLSRMRCFRMTPNLISYNAAVNACDQGARGDLALSLLHEAQCSALIPDATFYSVALSACRRGRFWQTALQLNDLCGEMVGGIFALQACDVAPTFAARLGAELRQRVARAEAYQVFSGVDELHERDLLDHGTAATVTRRCFRAALGRLCALGNRRQQGAWRLQEPLLERQPSLG</sequence>
<dbReference type="InterPro" id="IPR011990">
    <property type="entry name" value="TPR-like_helical_dom_sf"/>
</dbReference>
<dbReference type="PANTHER" id="PTHR47447">
    <property type="entry name" value="OS03G0856100 PROTEIN"/>
    <property type="match status" value="1"/>
</dbReference>
<feature type="repeat" description="PPR" evidence="2">
    <location>
        <begin position="163"/>
        <end position="197"/>
    </location>
</feature>
<feature type="coiled-coil region" evidence="3">
    <location>
        <begin position="10"/>
        <end position="37"/>
    </location>
</feature>
<dbReference type="PROSITE" id="PS51375">
    <property type="entry name" value="PPR"/>
    <property type="match status" value="2"/>
</dbReference>
<dbReference type="Pfam" id="PF13812">
    <property type="entry name" value="PPR_3"/>
    <property type="match status" value="2"/>
</dbReference>
<evidence type="ECO:0000313" key="5">
    <source>
        <dbReference type="Proteomes" id="UP001178507"/>
    </source>
</evidence>
<evidence type="ECO:0000256" key="3">
    <source>
        <dbReference type="SAM" id="Coils"/>
    </source>
</evidence>
<evidence type="ECO:0000256" key="2">
    <source>
        <dbReference type="PROSITE-ProRule" id="PRU00708"/>
    </source>
</evidence>